<sequence length="100" mass="11719">MSSDGATRWVAAIDHSSLQQRLDGLQEENEKLREESEAVQKQRWDLMHVSSVSSDDAIANKFETLFHAVESWVIGFFASDHYEVIFKTSRYWKPQLWTER</sequence>
<dbReference type="EMBL" id="NHZQ01000363">
    <property type="protein sequence ID" value="PSK40202.1"/>
    <property type="molecule type" value="Genomic_DNA"/>
</dbReference>
<comment type="caution">
    <text evidence="2">The sequence shown here is derived from an EMBL/GenBank/DDBJ whole genome shotgun (WGS) entry which is preliminary data.</text>
</comment>
<dbReference type="Proteomes" id="UP000243723">
    <property type="component" value="Unassembled WGS sequence"/>
</dbReference>
<organism evidence="2 3">
    <name type="scientific">Elsinoe australis</name>
    <dbReference type="NCBI Taxonomy" id="40998"/>
    <lineage>
        <taxon>Eukaryota</taxon>
        <taxon>Fungi</taxon>
        <taxon>Dikarya</taxon>
        <taxon>Ascomycota</taxon>
        <taxon>Pezizomycotina</taxon>
        <taxon>Dothideomycetes</taxon>
        <taxon>Dothideomycetidae</taxon>
        <taxon>Myriangiales</taxon>
        <taxon>Elsinoaceae</taxon>
        <taxon>Elsinoe</taxon>
    </lineage>
</organism>
<name>A0A2P7YW59_9PEZI</name>
<keyword evidence="1" id="KW-0175">Coiled coil</keyword>
<gene>
    <name evidence="2" type="ORF">B9Z65_8142</name>
</gene>
<protein>
    <submittedName>
        <fullName evidence="2">Uncharacterized protein</fullName>
    </submittedName>
</protein>
<dbReference type="AlphaFoldDB" id="A0A2P7YW59"/>
<keyword evidence="3" id="KW-1185">Reference proteome</keyword>
<feature type="coiled-coil region" evidence="1">
    <location>
        <begin position="15"/>
        <end position="45"/>
    </location>
</feature>
<proteinExistence type="predicted"/>
<reference evidence="2 3" key="1">
    <citation type="submission" date="2017-05" db="EMBL/GenBank/DDBJ databases">
        <title>Draft genome sequence of Elsinoe australis.</title>
        <authorList>
            <person name="Cheng Q."/>
        </authorList>
    </citation>
    <scope>NUCLEOTIDE SEQUENCE [LARGE SCALE GENOMIC DNA]</scope>
    <source>
        <strain evidence="2 3">NL1</strain>
    </source>
</reference>
<evidence type="ECO:0000256" key="1">
    <source>
        <dbReference type="SAM" id="Coils"/>
    </source>
</evidence>
<evidence type="ECO:0000313" key="2">
    <source>
        <dbReference type="EMBL" id="PSK40202.1"/>
    </source>
</evidence>
<accession>A0A2P7YW59</accession>
<evidence type="ECO:0000313" key="3">
    <source>
        <dbReference type="Proteomes" id="UP000243723"/>
    </source>
</evidence>